<feature type="region of interest" description="Disordered" evidence="1">
    <location>
        <begin position="1"/>
        <end position="24"/>
    </location>
</feature>
<comment type="caution">
    <text evidence="5">The sequence shown here is derived from an EMBL/GenBank/DDBJ whole genome shotgun (WGS) entry which is preliminary data.</text>
</comment>
<dbReference type="PROSITE" id="PS50090">
    <property type="entry name" value="MYB_LIKE"/>
    <property type="match status" value="1"/>
</dbReference>
<dbReference type="SMART" id="SM00717">
    <property type="entry name" value="SANT"/>
    <property type="match status" value="1"/>
</dbReference>
<evidence type="ECO:0000259" key="3">
    <source>
        <dbReference type="PROSITE" id="PS51293"/>
    </source>
</evidence>
<dbReference type="GO" id="GO:0003713">
    <property type="term" value="F:transcription coactivator activity"/>
    <property type="evidence" value="ECO:0007669"/>
    <property type="project" value="TreeGrafter"/>
</dbReference>
<protein>
    <submittedName>
        <fullName evidence="5">Uncharacterized protein</fullName>
    </submittedName>
</protein>
<dbReference type="Pfam" id="PF00249">
    <property type="entry name" value="Myb_DNA-binding"/>
    <property type="match status" value="1"/>
</dbReference>
<dbReference type="GO" id="GO:0003682">
    <property type="term" value="F:chromatin binding"/>
    <property type="evidence" value="ECO:0007669"/>
    <property type="project" value="TreeGrafter"/>
</dbReference>
<dbReference type="GO" id="GO:0006338">
    <property type="term" value="P:chromatin remodeling"/>
    <property type="evidence" value="ECO:0007669"/>
    <property type="project" value="TreeGrafter"/>
</dbReference>
<evidence type="ECO:0000313" key="5">
    <source>
        <dbReference type="EMBL" id="TNV72052.1"/>
    </source>
</evidence>
<dbReference type="PROSITE" id="PS51293">
    <property type="entry name" value="SANT"/>
    <property type="match status" value="1"/>
</dbReference>
<organism evidence="5 6">
    <name type="scientific">Halteria grandinella</name>
    <dbReference type="NCBI Taxonomy" id="5974"/>
    <lineage>
        <taxon>Eukaryota</taxon>
        <taxon>Sar</taxon>
        <taxon>Alveolata</taxon>
        <taxon>Ciliophora</taxon>
        <taxon>Intramacronucleata</taxon>
        <taxon>Spirotrichea</taxon>
        <taxon>Stichotrichia</taxon>
        <taxon>Sporadotrichida</taxon>
        <taxon>Halteriidae</taxon>
        <taxon>Halteria</taxon>
    </lineage>
</organism>
<dbReference type="InterPro" id="IPR017884">
    <property type="entry name" value="SANT_dom"/>
</dbReference>
<evidence type="ECO:0000256" key="1">
    <source>
        <dbReference type="SAM" id="MobiDB-lite"/>
    </source>
</evidence>
<dbReference type="CDD" id="cd00167">
    <property type="entry name" value="SANT"/>
    <property type="match status" value="1"/>
</dbReference>
<dbReference type="GO" id="GO:0006357">
    <property type="term" value="P:regulation of transcription by RNA polymerase II"/>
    <property type="evidence" value="ECO:0007669"/>
    <property type="project" value="TreeGrafter"/>
</dbReference>
<name>A0A8J8NBL8_HALGN</name>
<dbReference type="Proteomes" id="UP000785679">
    <property type="component" value="Unassembled WGS sequence"/>
</dbReference>
<dbReference type="PROSITE" id="PS51294">
    <property type="entry name" value="HTH_MYB"/>
    <property type="match status" value="1"/>
</dbReference>
<dbReference type="AlphaFoldDB" id="A0A8J8NBL8"/>
<gene>
    <name evidence="5" type="ORF">FGO68_gene1148</name>
</gene>
<dbReference type="InterPro" id="IPR009057">
    <property type="entry name" value="Homeodomain-like_sf"/>
</dbReference>
<reference evidence="5" key="1">
    <citation type="submission" date="2019-06" db="EMBL/GenBank/DDBJ databases">
        <authorList>
            <person name="Zheng W."/>
        </authorList>
    </citation>
    <scope>NUCLEOTIDE SEQUENCE</scope>
    <source>
        <strain evidence="5">QDHG01</strain>
    </source>
</reference>
<sequence length="203" mass="23198">MVDNATTLKKRLPQSSPRHLQQTLQEESKDSVIDKFFTQTLQELEGLVGPGVCQLCDREIAKSVKIRCLECPAPTVYCLDCLRHGRTKPDSGHLPSHAYYVLDNLDFPLLMRDWTARDELQLMQGLMKCGLGNWKDIAEQYVKGKSAEECEDHYYAFYNKSKVDTKPSEDDFIIVQRFNSTASSASSHRSSQQVEVWNFDEAK</sequence>
<dbReference type="Gene3D" id="1.10.10.60">
    <property type="entry name" value="Homeodomain-like"/>
    <property type="match status" value="1"/>
</dbReference>
<evidence type="ECO:0000313" key="6">
    <source>
        <dbReference type="Proteomes" id="UP000785679"/>
    </source>
</evidence>
<dbReference type="EMBL" id="RRYP01024637">
    <property type="protein sequence ID" value="TNV72052.1"/>
    <property type="molecule type" value="Genomic_DNA"/>
</dbReference>
<feature type="domain" description="HTH myb-type" evidence="4">
    <location>
        <begin position="112"/>
        <end position="162"/>
    </location>
</feature>
<feature type="domain" description="Myb-like" evidence="2">
    <location>
        <begin position="114"/>
        <end position="158"/>
    </location>
</feature>
<evidence type="ECO:0000259" key="4">
    <source>
        <dbReference type="PROSITE" id="PS51294"/>
    </source>
</evidence>
<dbReference type="InterPro" id="IPR001005">
    <property type="entry name" value="SANT/Myb"/>
</dbReference>
<keyword evidence="6" id="KW-1185">Reference proteome</keyword>
<dbReference type="SUPFAM" id="SSF46689">
    <property type="entry name" value="Homeodomain-like"/>
    <property type="match status" value="1"/>
</dbReference>
<dbReference type="InterPro" id="IPR017930">
    <property type="entry name" value="Myb_dom"/>
</dbReference>
<dbReference type="SUPFAM" id="SSF57850">
    <property type="entry name" value="RING/U-box"/>
    <property type="match status" value="1"/>
</dbReference>
<dbReference type="PANTHER" id="PTHR12374:SF20">
    <property type="entry name" value="TRANSCRIPTIONAL ADAPTER 2-ALPHA"/>
    <property type="match status" value="1"/>
</dbReference>
<evidence type="ECO:0000259" key="2">
    <source>
        <dbReference type="PROSITE" id="PS50090"/>
    </source>
</evidence>
<dbReference type="GO" id="GO:0005634">
    <property type="term" value="C:nucleus"/>
    <property type="evidence" value="ECO:0007669"/>
    <property type="project" value="TreeGrafter"/>
</dbReference>
<accession>A0A8J8NBL8</accession>
<dbReference type="PANTHER" id="PTHR12374">
    <property type="entry name" value="TRANSCRIPTIONAL ADAPTOR 2 ADA2 -RELATED"/>
    <property type="match status" value="1"/>
</dbReference>
<proteinExistence type="predicted"/>
<feature type="domain" description="SANT" evidence="3">
    <location>
        <begin position="109"/>
        <end position="162"/>
    </location>
</feature>
<dbReference type="OrthoDB" id="433979at2759"/>